<dbReference type="OrthoDB" id="9772924at2"/>
<keyword evidence="3" id="KW-1185">Reference proteome</keyword>
<dbReference type="GO" id="GO:0015833">
    <property type="term" value="P:peptide transport"/>
    <property type="evidence" value="ECO:0007669"/>
    <property type="project" value="TreeGrafter"/>
</dbReference>
<dbReference type="AlphaFoldDB" id="A0A1D8GNL8"/>
<dbReference type="KEGG" id="gfe:Gferi_24785"/>
<dbReference type="InterPro" id="IPR030678">
    <property type="entry name" value="Peptide/Ni-bd"/>
</dbReference>
<feature type="domain" description="Solute-binding protein family 5" evidence="1">
    <location>
        <begin position="81"/>
        <end position="440"/>
    </location>
</feature>
<dbReference type="Gene3D" id="3.10.105.10">
    <property type="entry name" value="Dipeptide-binding Protein, Domain 3"/>
    <property type="match status" value="1"/>
</dbReference>
<dbReference type="SUPFAM" id="SSF53850">
    <property type="entry name" value="Periplasmic binding protein-like II"/>
    <property type="match status" value="1"/>
</dbReference>
<dbReference type="InterPro" id="IPR000914">
    <property type="entry name" value="SBP_5_dom"/>
</dbReference>
<evidence type="ECO:0000313" key="3">
    <source>
        <dbReference type="Proteomes" id="UP000095743"/>
    </source>
</evidence>
<proteinExistence type="predicted"/>
<dbReference type="GO" id="GO:0043190">
    <property type="term" value="C:ATP-binding cassette (ABC) transporter complex"/>
    <property type="evidence" value="ECO:0007669"/>
    <property type="project" value="InterPro"/>
</dbReference>
<protein>
    <recommendedName>
        <fullName evidence="1">Solute-binding protein family 5 domain-containing protein</fullName>
    </recommendedName>
</protein>
<dbReference type="PIRSF" id="PIRSF002741">
    <property type="entry name" value="MppA"/>
    <property type="match status" value="1"/>
</dbReference>
<evidence type="ECO:0000313" key="2">
    <source>
        <dbReference type="EMBL" id="AOT72483.1"/>
    </source>
</evidence>
<organism evidence="2 3">
    <name type="scientific">Geosporobacter ferrireducens</name>
    <dbReference type="NCBI Taxonomy" id="1424294"/>
    <lineage>
        <taxon>Bacteria</taxon>
        <taxon>Bacillati</taxon>
        <taxon>Bacillota</taxon>
        <taxon>Clostridia</taxon>
        <taxon>Peptostreptococcales</taxon>
        <taxon>Thermotaleaceae</taxon>
        <taxon>Geosporobacter</taxon>
    </lineage>
</organism>
<dbReference type="Proteomes" id="UP000095743">
    <property type="component" value="Chromosome"/>
</dbReference>
<dbReference type="STRING" id="1424294.Gferi_24785"/>
<dbReference type="PROSITE" id="PS51257">
    <property type="entry name" value="PROKAR_LIPOPROTEIN"/>
    <property type="match status" value="1"/>
</dbReference>
<dbReference type="PANTHER" id="PTHR30290:SF81">
    <property type="entry name" value="OLIGOPEPTIDE-BINDING PROTEIN OPPA"/>
    <property type="match status" value="1"/>
</dbReference>
<dbReference type="PANTHER" id="PTHR30290">
    <property type="entry name" value="PERIPLASMIC BINDING COMPONENT OF ABC TRANSPORTER"/>
    <property type="match status" value="1"/>
</dbReference>
<sequence>MKQRLLILLLIVIVSAGMFTGCSNMEKESIKDASGEKTLVFGSVGYFCNEAWDTASGWEGWYIGSYGVSECLFRLNDAFEAQPWLVESYSTGDNKTWKLRLREDVLFHNGAKMTADAVKKCFERTLKVNGRAAEVLPVERLEAEGQILTIKLKELNTTLPNDLCDPLWTVYDAEGSTDFAQKTYFTGPYIPTEFNPNIELTVVKNEQYWGDTPKLDKAIFKTITDVDALTMAFQNGEIDILVPVPETSMPIIQRDSRLTIDGKISMRVQFIRFNMNSPVFQDAAVRNAISYCIDRESYAQVICGNTTAASYGVFPEYLPYGGIKGIDSAVERFDPEKAKQILVNAGYMDTNGDGILEKDGRELSFKMIGLSTQKDILELSQVLQSQLSEIGITLKVETMENISDARRSGQFDLSYESYSMGGTGNPQGFIDFMFTTGGSNNFGKYSNAEVDMLARKLRETADEEEKNQIIRSITQHILDDVPFIFFAHKKFTCAYNTDTVAYYHTQPSEFYILDSSVEAK</sequence>
<dbReference type="RefSeq" id="WP_069980792.1">
    <property type="nucleotide sequence ID" value="NZ_CP017269.1"/>
</dbReference>
<dbReference type="GO" id="GO:0042597">
    <property type="term" value="C:periplasmic space"/>
    <property type="evidence" value="ECO:0007669"/>
    <property type="project" value="UniProtKB-ARBA"/>
</dbReference>
<dbReference type="InterPro" id="IPR039424">
    <property type="entry name" value="SBP_5"/>
</dbReference>
<name>A0A1D8GNL8_9FIRM</name>
<dbReference type="Gene3D" id="3.40.190.10">
    <property type="entry name" value="Periplasmic binding protein-like II"/>
    <property type="match status" value="1"/>
</dbReference>
<gene>
    <name evidence="2" type="ORF">Gferi_24785</name>
</gene>
<dbReference type="EMBL" id="CP017269">
    <property type="protein sequence ID" value="AOT72483.1"/>
    <property type="molecule type" value="Genomic_DNA"/>
</dbReference>
<reference evidence="2 3" key="1">
    <citation type="submission" date="2016-09" db="EMBL/GenBank/DDBJ databases">
        <title>Genomic analysis reveals versatility of anaerobic energy metabolism of Geosporobacter ferrireducens IRF9 of phylum Firmicutes.</title>
        <authorList>
            <person name="Kim S.-J."/>
        </authorList>
    </citation>
    <scope>NUCLEOTIDE SEQUENCE [LARGE SCALE GENOMIC DNA]</scope>
    <source>
        <strain evidence="2 3">IRF9</strain>
    </source>
</reference>
<dbReference type="CDD" id="cd08490">
    <property type="entry name" value="PBP2_NikA_DppA_OppA_like_3"/>
    <property type="match status" value="1"/>
</dbReference>
<evidence type="ECO:0000259" key="1">
    <source>
        <dbReference type="Pfam" id="PF00496"/>
    </source>
</evidence>
<dbReference type="Pfam" id="PF00496">
    <property type="entry name" value="SBP_bac_5"/>
    <property type="match status" value="1"/>
</dbReference>
<dbReference type="GO" id="GO:1904680">
    <property type="term" value="F:peptide transmembrane transporter activity"/>
    <property type="evidence" value="ECO:0007669"/>
    <property type="project" value="TreeGrafter"/>
</dbReference>
<accession>A0A1D8GNL8</accession>